<proteinExistence type="predicted"/>
<gene>
    <name evidence="2" type="ORF">CEXT_33801</name>
</gene>
<accession>A0AAV4UCQ8</accession>
<sequence length="66" mass="8058">MLIFQMHSTRLLLLSITFWIWKNGNLRHCVLSLFNLFPEICHYNIIIYTRQGLLFFYKHCKLPMLL</sequence>
<feature type="chain" id="PRO_5043955013" evidence="1">
    <location>
        <begin position="27"/>
        <end position="66"/>
    </location>
</feature>
<keyword evidence="3" id="KW-1185">Reference proteome</keyword>
<dbReference type="EMBL" id="BPLR01012646">
    <property type="protein sequence ID" value="GIY55489.1"/>
    <property type="molecule type" value="Genomic_DNA"/>
</dbReference>
<name>A0AAV4UCQ8_CAEEX</name>
<protein>
    <submittedName>
        <fullName evidence="2">Uncharacterized protein</fullName>
    </submittedName>
</protein>
<comment type="caution">
    <text evidence="2">The sequence shown here is derived from an EMBL/GenBank/DDBJ whole genome shotgun (WGS) entry which is preliminary data.</text>
</comment>
<evidence type="ECO:0000256" key="1">
    <source>
        <dbReference type="SAM" id="SignalP"/>
    </source>
</evidence>
<reference evidence="2 3" key="1">
    <citation type="submission" date="2021-06" db="EMBL/GenBank/DDBJ databases">
        <title>Caerostris extrusa draft genome.</title>
        <authorList>
            <person name="Kono N."/>
            <person name="Arakawa K."/>
        </authorList>
    </citation>
    <scope>NUCLEOTIDE SEQUENCE [LARGE SCALE GENOMIC DNA]</scope>
</reference>
<evidence type="ECO:0000313" key="2">
    <source>
        <dbReference type="EMBL" id="GIY55489.1"/>
    </source>
</evidence>
<dbReference type="Proteomes" id="UP001054945">
    <property type="component" value="Unassembled WGS sequence"/>
</dbReference>
<organism evidence="2 3">
    <name type="scientific">Caerostris extrusa</name>
    <name type="common">Bark spider</name>
    <name type="synonym">Caerostris bankana</name>
    <dbReference type="NCBI Taxonomy" id="172846"/>
    <lineage>
        <taxon>Eukaryota</taxon>
        <taxon>Metazoa</taxon>
        <taxon>Ecdysozoa</taxon>
        <taxon>Arthropoda</taxon>
        <taxon>Chelicerata</taxon>
        <taxon>Arachnida</taxon>
        <taxon>Araneae</taxon>
        <taxon>Araneomorphae</taxon>
        <taxon>Entelegynae</taxon>
        <taxon>Araneoidea</taxon>
        <taxon>Araneidae</taxon>
        <taxon>Caerostris</taxon>
    </lineage>
</organism>
<feature type="signal peptide" evidence="1">
    <location>
        <begin position="1"/>
        <end position="26"/>
    </location>
</feature>
<dbReference type="AlphaFoldDB" id="A0AAV4UCQ8"/>
<evidence type="ECO:0000313" key="3">
    <source>
        <dbReference type="Proteomes" id="UP001054945"/>
    </source>
</evidence>
<keyword evidence="1" id="KW-0732">Signal</keyword>